<feature type="transmembrane region" description="Helical" evidence="1">
    <location>
        <begin position="50"/>
        <end position="68"/>
    </location>
</feature>
<dbReference type="EMBL" id="HBHZ01002423">
    <property type="protein sequence ID" value="CAE0188805.1"/>
    <property type="molecule type" value="Transcribed_RNA"/>
</dbReference>
<evidence type="ECO:0000256" key="1">
    <source>
        <dbReference type="SAM" id="Phobius"/>
    </source>
</evidence>
<keyword evidence="1" id="KW-0812">Transmembrane</keyword>
<organism evidence="2">
    <name type="scientific">Chloropicon roscoffensis</name>
    <dbReference type="NCBI Taxonomy" id="1461544"/>
    <lineage>
        <taxon>Eukaryota</taxon>
        <taxon>Viridiplantae</taxon>
        <taxon>Chlorophyta</taxon>
        <taxon>Chloropicophyceae</taxon>
        <taxon>Chloropicales</taxon>
        <taxon>Chloropicaceae</taxon>
        <taxon>Chloropicon</taxon>
    </lineage>
</organism>
<keyword evidence="1" id="KW-1133">Transmembrane helix</keyword>
<evidence type="ECO:0000313" key="2">
    <source>
        <dbReference type="EMBL" id="CAE0188805.1"/>
    </source>
</evidence>
<sequence length="145" mass="15858">MIEIDRESRHKRERESAIVRKQFCARGRDSSKPPTTETKHTQTRRLEMKFVAAFLLFALCASSVAYAVEHRKLQQNPFPLNLNALATTVSGQITDNFGSLSGNLPSGSFFGPYLDGFQTILTGLATTVPQQIYDGPLAAASPLAG</sequence>
<keyword evidence="1" id="KW-0472">Membrane</keyword>
<name>A0A7S3CA37_9CHLO</name>
<dbReference type="AlphaFoldDB" id="A0A7S3CA37"/>
<proteinExistence type="predicted"/>
<protein>
    <submittedName>
        <fullName evidence="2">Uncharacterized protein</fullName>
    </submittedName>
</protein>
<reference evidence="2" key="1">
    <citation type="submission" date="2021-01" db="EMBL/GenBank/DDBJ databases">
        <authorList>
            <person name="Corre E."/>
            <person name="Pelletier E."/>
            <person name="Niang G."/>
            <person name="Scheremetjew M."/>
            <person name="Finn R."/>
            <person name="Kale V."/>
            <person name="Holt S."/>
            <person name="Cochrane G."/>
            <person name="Meng A."/>
            <person name="Brown T."/>
            <person name="Cohen L."/>
        </authorList>
    </citation>
    <scope>NUCLEOTIDE SEQUENCE</scope>
    <source>
        <strain evidence="2">RCC1871</strain>
    </source>
</reference>
<gene>
    <name evidence="2" type="ORF">CROS1456_LOCUS1876</name>
</gene>
<accession>A0A7S3CA37</accession>